<comment type="caution">
    <text evidence="1">The sequence shown here is derived from an EMBL/GenBank/DDBJ whole genome shotgun (WGS) entry which is preliminary data.</text>
</comment>
<organism evidence="1 2">
    <name type="scientific">Candidatus Magnetobacterium bavaricum</name>
    <dbReference type="NCBI Taxonomy" id="29290"/>
    <lineage>
        <taxon>Bacteria</taxon>
        <taxon>Pseudomonadati</taxon>
        <taxon>Nitrospirota</taxon>
        <taxon>Thermodesulfovibrionia</taxon>
        <taxon>Thermodesulfovibrionales</taxon>
        <taxon>Candidatus Magnetobacteriaceae</taxon>
        <taxon>Candidatus Magnetobacterium</taxon>
    </lineage>
</organism>
<dbReference type="AlphaFoldDB" id="A0A0F3H107"/>
<proteinExistence type="predicted"/>
<evidence type="ECO:0000313" key="1">
    <source>
        <dbReference type="EMBL" id="KJU86633.1"/>
    </source>
</evidence>
<protein>
    <submittedName>
        <fullName evidence="1">Uncharacterized protein</fullName>
    </submittedName>
</protein>
<evidence type="ECO:0000313" key="2">
    <source>
        <dbReference type="Proteomes" id="UP000033423"/>
    </source>
</evidence>
<dbReference type="Proteomes" id="UP000033423">
    <property type="component" value="Unassembled WGS sequence"/>
</dbReference>
<dbReference type="EMBL" id="LACI01000521">
    <property type="protein sequence ID" value="KJU86633.1"/>
    <property type="molecule type" value="Genomic_DNA"/>
</dbReference>
<accession>A0A0F3H107</accession>
<gene>
    <name evidence="1" type="ORF">MBAV_001174</name>
</gene>
<sequence>MVTTGNLIGEDHETQNIVLKDGYKYWFYHVIALLDRRKVLYRKITQDMIMSRFGVRWLRVRGLITTVCYAYDGNTGLPCKIESERGGDFFHAGAVGEVEFTEELYFDNPDVPFLTCIRREHTLKC</sequence>
<name>A0A0F3H107_9BACT</name>
<reference evidence="1 2" key="1">
    <citation type="submission" date="2015-02" db="EMBL/GenBank/DDBJ databases">
        <title>Single-cell genomics of uncultivated deep-branching MTB reveals a conserved set of magnetosome genes.</title>
        <authorList>
            <person name="Kolinko S."/>
            <person name="Richter M."/>
            <person name="Glockner F.O."/>
            <person name="Brachmann A."/>
            <person name="Schuler D."/>
        </authorList>
    </citation>
    <scope>NUCLEOTIDE SEQUENCE [LARGE SCALE GENOMIC DNA]</scope>
    <source>
        <strain evidence="1">TM-1</strain>
    </source>
</reference>
<keyword evidence="2" id="KW-1185">Reference proteome</keyword>